<comment type="cofactor">
    <cofactor evidence="14">
        <name>Mg(2+)</name>
        <dbReference type="ChEBI" id="CHEBI:18420"/>
    </cofactor>
    <cofactor evidence="14">
        <name>Mn(2+)</name>
        <dbReference type="ChEBI" id="CHEBI:29035"/>
    </cofactor>
</comment>
<dbReference type="GeneID" id="82881487"/>
<dbReference type="STRING" id="28028.CFLV_12530"/>
<dbReference type="Proteomes" id="UP000185479">
    <property type="component" value="Chromosome"/>
</dbReference>
<organism evidence="16 17">
    <name type="scientific">Corynebacterium flavescens</name>
    <dbReference type="NCBI Taxonomy" id="28028"/>
    <lineage>
        <taxon>Bacteria</taxon>
        <taxon>Bacillati</taxon>
        <taxon>Actinomycetota</taxon>
        <taxon>Actinomycetes</taxon>
        <taxon>Mycobacteriales</taxon>
        <taxon>Corynebacteriaceae</taxon>
        <taxon>Corynebacterium</taxon>
    </lineage>
</organism>
<sequence length="532" mass="59129">MKDEDLLPISLVLHTAFCPRRTWLELNGESTDTLQMQSGDSAHKRVDMPENSRVKRKFAVPISSDQLGIVGRLDELEISDDGAVHVVEYKATPVRRRAEVTPANRLQLTLQKMCLESAGVRVDSQAIYFSDHRRRIEVDLNEDDQIRAKALIEETREISSSAKSPPPLVGDERCTACSHASVCLPDEHQLTVVPRRINASDPDGQVLHLTVQGSRASLRRGRVVVSKAGENIGDVPIERVQGVVVHGNIDISSALNRTLLWNSVPIVWCSATGRVYGYSRATESPNGLARVQQHVHSHRGNLSIATGMIQAKILNQATLLRRNATESPYLLTLKNAASSALTAPDLPSLFGIEGEAAAEYFKTFPQMFRPQRLSELGWEWQGRHGRGADDPLNVLLNYCYGLLKTEAIRAVLSCGLDPHAGFLHSSNRNKPALALDLMEEFRAPVADSTVVALVNRREIKDSDFSTVGDAYRLRDSGRKKVIGAFERRIQTSFRHPTFGYDVTWRRAIEVQARMILGVLDGSIPRYEGVRIR</sequence>
<keyword evidence="3 14" id="KW-0255">Endonuclease</keyword>
<dbReference type="InterPro" id="IPR050646">
    <property type="entry name" value="Cas1"/>
</dbReference>
<dbReference type="HAMAP" id="MF_01470">
    <property type="entry name" value="Cas1"/>
    <property type="match status" value="1"/>
</dbReference>
<evidence type="ECO:0000256" key="6">
    <source>
        <dbReference type="ARBA" id="ARBA00022842"/>
    </source>
</evidence>
<keyword evidence="2 14" id="KW-0479">Metal-binding</keyword>
<keyword evidence="17" id="KW-1185">Reference proteome</keyword>
<dbReference type="InterPro" id="IPR022765">
    <property type="entry name" value="Dna2/Cas4_DUF83"/>
</dbReference>
<feature type="binding site" evidence="14">
    <location>
        <position position="424"/>
    </location>
    <ligand>
        <name>Mn(2+)</name>
        <dbReference type="ChEBI" id="CHEBI:29035"/>
    </ligand>
</feature>
<dbReference type="RefSeq" id="WP_075730796.1">
    <property type="nucleotide sequence ID" value="NZ_BJNB01000041.1"/>
</dbReference>
<dbReference type="Pfam" id="PF01930">
    <property type="entry name" value="Cas_Cas4"/>
    <property type="match status" value="1"/>
</dbReference>
<dbReference type="EC" id="3.1.-.-" evidence="14"/>
<reference evidence="16 17" key="1">
    <citation type="submission" date="2014-08" db="EMBL/GenBank/DDBJ databases">
        <title>Complete genome sequence of Corynebacterium flavescens OJ8(T)(=DSM 20296(T)), isolated from cheese.</title>
        <authorList>
            <person name="Ruckert C."/>
            <person name="Albersmeier A."/>
            <person name="Winkler A."/>
            <person name="Kalinowski J."/>
        </authorList>
    </citation>
    <scope>NUCLEOTIDE SEQUENCE [LARGE SCALE GENOMIC DNA]</scope>
    <source>
        <strain evidence="16 17">OJ8</strain>
    </source>
</reference>
<dbReference type="InterPro" id="IPR013343">
    <property type="entry name" value="CRISPR-assoc_prot_Cas4"/>
</dbReference>
<dbReference type="GO" id="GO:0051536">
    <property type="term" value="F:iron-sulfur cluster binding"/>
    <property type="evidence" value="ECO:0007669"/>
    <property type="project" value="UniProtKB-KW"/>
</dbReference>
<dbReference type="GO" id="GO:0004519">
    <property type="term" value="F:endonuclease activity"/>
    <property type="evidence" value="ECO:0007669"/>
    <property type="project" value="UniProtKB-UniRule"/>
</dbReference>
<keyword evidence="6 14" id="KW-0460">Magnesium</keyword>
<evidence type="ECO:0000313" key="17">
    <source>
        <dbReference type="Proteomes" id="UP000185479"/>
    </source>
</evidence>
<dbReference type="Pfam" id="PF01867">
    <property type="entry name" value="Cas_Cas1"/>
    <property type="match status" value="1"/>
</dbReference>
<keyword evidence="4 14" id="KW-0378">Hydrolase</keyword>
<gene>
    <name evidence="14" type="primary">cas1</name>
    <name evidence="16" type="ORF">CFLV_12530</name>
</gene>
<keyword evidence="11 14" id="KW-0464">Manganese</keyword>
<comment type="similarity">
    <text evidence="14">Belongs to the CRISPR-associated endonuclease Cas1 family.</text>
</comment>
<feature type="binding site" evidence="14">
    <location>
        <position position="439"/>
    </location>
    <ligand>
        <name>Mn(2+)</name>
        <dbReference type="ChEBI" id="CHEBI:29035"/>
    </ligand>
</feature>
<dbReference type="NCBIfam" id="TIGR00287">
    <property type="entry name" value="cas1"/>
    <property type="match status" value="1"/>
</dbReference>
<keyword evidence="5" id="KW-0269">Exonuclease</keyword>
<keyword evidence="9 14" id="KW-0051">Antiviral defense</keyword>
<dbReference type="AlphaFoldDB" id="A0A1L7CPV5"/>
<evidence type="ECO:0000259" key="15">
    <source>
        <dbReference type="Pfam" id="PF01930"/>
    </source>
</evidence>
<feature type="binding site" evidence="14">
    <location>
        <position position="353"/>
    </location>
    <ligand>
        <name>Mn(2+)</name>
        <dbReference type="ChEBI" id="CHEBI:29035"/>
    </ligand>
</feature>
<proteinExistence type="inferred from homology"/>
<evidence type="ECO:0000256" key="7">
    <source>
        <dbReference type="ARBA" id="ARBA00023004"/>
    </source>
</evidence>
<evidence type="ECO:0000256" key="5">
    <source>
        <dbReference type="ARBA" id="ARBA00022839"/>
    </source>
</evidence>
<dbReference type="NCBIfam" id="TIGR00372">
    <property type="entry name" value="cas4"/>
    <property type="match status" value="1"/>
</dbReference>
<evidence type="ECO:0000256" key="13">
    <source>
        <dbReference type="ARBA" id="ARBA00038592"/>
    </source>
</evidence>
<dbReference type="InterPro" id="IPR002729">
    <property type="entry name" value="CRISPR-assoc_Cas1"/>
</dbReference>
<dbReference type="PANTHER" id="PTHR34353:SF2">
    <property type="entry name" value="CRISPR-ASSOCIATED ENDONUCLEASE CAS1 1"/>
    <property type="match status" value="1"/>
</dbReference>
<dbReference type="GO" id="GO:0004527">
    <property type="term" value="F:exonuclease activity"/>
    <property type="evidence" value="ECO:0007669"/>
    <property type="project" value="UniProtKB-KW"/>
</dbReference>
<evidence type="ECO:0000256" key="9">
    <source>
        <dbReference type="ARBA" id="ARBA00023118"/>
    </source>
</evidence>
<evidence type="ECO:0000256" key="12">
    <source>
        <dbReference type="ARBA" id="ARBA00033996"/>
    </source>
</evidence>
<comment type="function">
    <text evidence="14">CRISPR (clustered regularly interspaced short palindromic repeat), is an adaptive immune system that provides protection against mobile genetic elements (viruses, transposable elements and conjugative plasmids). CRISPR clusters contain spacers, sequences complementary to antecedent mobile elements, and target invading nucleic acids. CRISPR clusters are transcribed and processed into CRISPR RNA (crRNA). Acts as a dsDNA endonuclease. Involved in the integration of spacer DNA into the CRISPR cassette.</text>
</comment>
<dbReference type="Gene3D" id="3.90.320.10">
    <property type="match status" value="1"/>
</dbReference>
<dbReference type="InterPro" id="IPR042206">
    <property type="entry name" value="CRISPR-assoc_Cas1_C"/>
</dbReference>
<dbReference type="InterPro" id="IPR042211">
    <property type="entry name" value="CRISPR-assoc_Cas1_N"/>
</dbReference>
<evidence type="ECO:0000256" key="1">
    <source>
        <dbReference type="ARBA" id="ARBA00022722"/>
    </source>
</evidence>
<evidence type="ECO:0000313" key="16">
    <source>
        <dbReference type="EMBL" id="APT87896.1"/>
    </source>
</evidence>
<evidence type="ECO:0000256" key="10">
    <source>
        <dbReference type="ARBA" id="ARBA00023125"/>
    </source>
</evidence>
<evidence type="ECO:0000256" key="14">
    <source>
        <dbReference type="HAMAP-Rule" id="MF_01470"/>
    </source>
</evidence>
<keyword evidence="8" id="KW-0411">Iron-sulfur</keyword>
<keyword evidence="1 14" id="KW-0540">Nuclease</keyword>
<evidence type="ECO:0000256" key="2">
    <source>
        <dbReference type="ARBA" id="ARBA00022723"/>
    </source>
</evidence>
<keyword evidence="7" id="KW-0408">Iron</keyword>
<dbReference type="Gene3D" id="1.20.120.920">
    <property type="entry name" value="CRISPR-associated endonuclease Cas1, C-terminal domain"/>
    <property type="match status" value="1"/>
</dbReference>
<feature type="domain" description="DUF83" evidence="15">
    <location>
        <begin position="10"/>
        <end position="184"/>
    </location>
</feature>
<dbReference type="GO" id="GO:0051607">
    <property type="term" value="P:defense response to virus"/>
    <property type="evidence" value="ECO:0007669"/>
    <property type="project" value="UniProtKB-UniRule"/>
</dbReference>
<evidence type="ECO:0000256" key="4">
    <source>
        <dbReference type="ARBA" id="ARBA00022801"/>
    </source>
</evidence>
<dbReference type="GO" id="GO:0003677">
    <property type="term" value="F:DNA binding"/>
    <property type="evidence" value="ECO:0007669"/>
    <property type="project" value="UniProtKB-KW"/>
</dbReference>
<accession>A0A1L7CPV5</accession>
<evidence type="ECO:0000256" key="3">
    <source>
        <dbReference type="ARBA" id="ARBA00022759"/>
    </source>
</evidence>
<keyword evidence="10 14" id="KW-0238">DNA-binding</keyword>
<comment type="subunit">
    <text evidence="13 14">Homodimer, forms a heterotetramer with a Cas2 homodimer.</text>
</comment>
<comment type="catalytic activity">
    <reaction evidence="12">
        <text>exonucleolytic cleavage in the 5'- to 3'-direction to yield nucleoside 3'-phosphates.</text>
        <dbReference type="EC" id="3.1.12.1"/>
    </reaction>
</comment>
<dbReference type="GO" id="GO:0043571">
    <property type="term" value="P:maintenance of CRISPR repeat elements"/>
    <property type="evidence" value="ECO:0007669"/>
    <property type="project" value="UniProtKB-UniRule"/>
</dbReference>
<dbReference type="KEGG" id="cfc:CFLV_12530"/>
<dbReference type="EMBL" id="CP009246">
    <property type="protein sequence ID" value="APT87896.1"/>
    <property type="molecule type" value="Genomic_DNA"/>
</dbReference>
<dbReference type="PANTHER" id="PTHR34353">
    <property type="entry name" value="CRISPR-ASSOCIATED ENDONUCLEASE CAS1 1"/>
    <property type="match status" value="1"/>
</dbReference>
<dbReference type="GO" id="GO:0046872">
    <property type="term" value="F:metal ion binding"/>
    <property type="evidence" value="ECO:0007669"/>
    <property type="project" value="UniProtKB-UniRule"/>
</dbReference>
<evidence type="ECO:0000256" key="11">
    <source>
        <dbReference type="ARBA" id="ARBA00023211"/>
    </source>
</evidence>
<name>A0A1L7CPV5_CORFL</name>
<dbReference type="Gene3D" id="3.100.10.20">
    <property type="entry name" value="CRISPR-associated endonuclease Cas1, N-terminal domain"/>
    <property type="match status" value="1"/>
</dbReference>
<evidence type="ECO:0000256" key="8">
    <source>
        <dbReference type="ARBA" id="ARBA00023014"/>
    </source>
</evidence>
<dbReference type="OrthoDB" id="1550386at2"/>
<dbReference type="CDD" id="cd09634">
    <property type="entry name" value="Cas1_I-II-III"/>
    <property type="match status" value="1"/>
</dbReference>
<protein>
    <recommendedName>
        <fullName evidence="14">CRISPR-associated endonuclease Cas1</fullName>
        <ecNumber evidence="14">3.1.-.-</ecNumber>
    </recommendedName>
</protein>
<dbReference type="InterPro" id="IPR011604">
    <property type="entry name" value="PDDEXK-like_dom_sf"/>
</dbReference>